<evidence type="ECO:0000256" key="2">
    <source>
        <dbReference type="ARBA" id="ARBA00022490"/>
    </source>
</evidence>
<comment type="pathway">
    <text evidence="10">Lipid metabolism; phospholipid metabolism.</text>
</comment>
<dbReference type="GO" id="GO:0006633">
    <property type="term" value="P:fatty acid biosynthetic process"/>
    <property type="evidence" value="ECO:0007669"/>
    <property type="project" value="UniProtKB-UniRule"/>
</dbReference>
<evidence type="ECO:0000256" key="9">
    <source>
        <dbReference type="ARBA" id="ARBA00046608"/>
    </source>
</evidence>
<dbReference type="InterPro" id="IPR012281">
    <property type="entry name" value="Phospholipid_synth_PlsX-like"/>
</dbReference>
<dbReference type="GO" id="GO:0008654">
    <property type="term" value="P:phospholipid biosynthetic process"/>
    <property type="evidence" value="ECO:0007669"/>
    <property type="project" value="UniProtKB-KW"/>
</dbReference>
<protein>
    <recommendedName>
        <fullName evidence="8 10">Phosphate acyltransferase</fullName>
        <ecNumber evidence="8 10">2.3.1.274</ecNumber>
    </recommendedName>
    <alternativeName>
        <fullName evidence="10">Acyl-ACP phosphotransacylase</fullName>
    </alternativeName>
    <alternativeName>
        <fullName evidence="10">Acyl-[acyl-carrier-protein]--phosphate acyltransferase</fullName>
    </alternativeName>
    <alternativeName>
        <fullName evidence="10">Phosphate-acyl-ACP acyltransferase</fullName>
    </alternativeName>
</protein>
<evidence type="ECO:0000256" key="1">
    <source>
        <dbReference type="ARBA" id="ARBA00001232"/>
    </source>
</evidence>
<dbReference type="PANTHER" id="PTHR30100">
    <property type="entry name" value="FATTY ACID/PHOSPHOLIPID SYNTHESIS PROTEIN PLSX"/>
    <property type="match status" value="1"/>
</dbReference>
<evidence type="ECO:0000313" key="12">
    <source>
        <dbReference type="Proteomes" id="UP000178449"/>
    </source>
</evidence>
<evidence type="ECO:0000313" key="11">
    <source>
        <dbReference type="EMBL" id="OGG93311.1"/>
    </source>
</evidence>
<dbReference type="STRING" id="1817772.A2527_13800"/>
<keyword evidence="4 10" id="KW-0808">Transferase</keyword>
<dbReference type="Pfam" id="PF02504">
    <property type="entry name" value="FA_synthesis"/>
    <property type="match status" value="1"/>
</dbReference>
<evidence type="ECO:0000256" key="7">
    <source>
        <dbReference type="ARBA" id="ARBA00023264"/>
    </source>
</evidence>
<dbReference type="AlphaFoldDB" id="A0A1F6G5C4"/>
<keyword evidence="6 10" id="KW-0594">Phospholipid biosynthesis</keyword>
<comment type="caution">
    <text evidence="11">The sequence shown here is derived from an EMBL/GenBank/DDBJ whole genome shotgun (WGS) entry which is preliminary data.</text>
</comment>
<keyword evidence="5 10" id="KW-0443">Lipid metabolism</keyword>
<dbReference type="InterPro" id="IPR003664">
    <property type="entry name" value="FA_synthesis"/>
</dbReference>
<keyword evidence="7 10" id="KW-1208">Phospholipid metabolism</keyword>
<evidence type="ECO:0000256" key="8">
    <source>
        <dbReference type="ARBA" id="ARBA00024069"/>
    </source>
</evidence>
<dbReference type="GO" id="GO:0043811">
    <property type="term" value="F:phosphate:acyl-[acyl carrier protein] acyltransferase activity"/>
    <property type="evidence" value="ECO:0007669"/>
    <property type="project" value="UniProtKB-UniRule"/>
</dbReference>
<evidence type="ECO:0000256" key="10">
    <source>
        <dbReference type="HAMAP-Rule" id="MF_00019"/>
    </source>
</evidence>
<dbReference type="UniPathway" id="UPA00085"/>
<evidence type="ECO:0000256" key="4">
    <source>
        <dbReference type="ARBA" id="ARBA00022679"/>
    </source>
</evidence>
<dbReference type="GO" id="GO:0005737">
    <property type="term" value="C:cytoplasm"/>
    <property type="evidence" value="ECO:0007669"/>
    <property type="project" value="UniProtKB-SubCell"/>
</dbReference>
<dbReference type="PIRSF" id="PIRSF002465">
    <property type="entry name" value="Phsphlp_syn_PlsX"/>
    <property type="match status" value="1"/>
</dbReference>
<dbReference type="Gene3D" id="3.40.718.10">
    <property type="entry name" value="Isopropylmalate Dehydrogenase"/>
    <property type="match status" value="1"/>
</dbReference>
<comment type="catalytic activity">
    <reaction evidence="1 10">
        <text>a fatty acyl-[ACP] + phosphate = an acyl phosphate + holo-[ACP]</text>
        <dbReference type="Rhea" id="RHEA:42292"/>
        <dbReference type="Rhea" id="RHEA-COMP:9685"/>
        <dbReference type="Rhea" id="RHEA-COMP:14125"/>
        <dbReference type="ChEBI" id="CHEBI:43474"/>
        <dbReference type="ChEBI" id="CHEBI:59918"/>
        <dbReference type="ChEBI" id="CHEBI:64479"/>
        <dbReference type="ChEBI" id="CHEBI:138651"/>
        <dbReference type="EC" id="2.3.1.274"/>
    </reaction>
</comment>
<name>A0A1F6G5C4_9PROT</name>
<evidence type="ECO:0000256" key="3">
    <source>
        <dbReference type="ARBA" id="ARBA00022516"/>
    </source>
</evidence>
<organism evidence="11 12">
    <name type="scientific">Candidatus Lambdaproteobacteria bacterium RIFOXYD2_FULL_50_16</name>
    <dbReference type="NCBI Taxonomy" id="1817772"/>
    <lineage>
        <taxon>Bacteria</taxon>
        <taxon>Pseudomonadati</taxon>
        <taxon>Pseudomonadota</taxon>
        <taxon>Candidatus Lambdaproteobacteria</taxon>
    </lineage>
</organism>
<dbReference type="NCBIfam" id="TIGR00182">
    <property type="entry name" value="plsX"/>
    <property type="match status" value="1"/>
</dbReference>
<evidence type="ECO:0000256" key="5">
    <source>
        <dbReference type="ARBA" id="ARBA00023098"/>
    </source>
</evidence>
<dbReference type="EMBL" id="MFNE01000052">
    <property type="protein sequence ID" value="OGG93311.1"/>
    <property type="molecule type" value="Genomic_DNA"/>
</dbReference>
<comment type="function">
    <text evidence="10">Catalyzes the reversible formation of acyl-phosphate (acyl-PO(4)) from acyl-[acyl-carrier-protein] (acyl-ACP). This enzyme utilizes acyl-ACP as fatty acyl donor, but not acyl-CoA.</text>
</comment>
<gene>
    <name evidence="10" type="primary">plsX</name>
    <name evidence="11" type="ORF">A2527_13800</name>
</gene>
<dbReference type="PANTHER" id="PTHR30100:SF1">
    <property type="entry name" value="PHOSPHATE ACYLTRANSFERASE"/>
    <property type="match status" value="1"/>
</dbReference>
<comment type="similarity">
    <text evidence="10">Belongs to the PlsX family.</text>
</comment>
<dbReference type="Proteomes" id="UP000178449">
    <property type="component" value="Unassembled WGS sequence"/>
</dbReference>
<reference evidence="11 12" key="1">
    <citation type="journal article" date="2016" name="Nat. Commun.">
        <title>Thousands of microbial genomes shed light on interconnected biogeochemical processes in an aquifer system.</title>
        <authorList>
            <person name="Anantharaman K."/>
            <person name="Brown C.T."/>
            <person name="Hug L.A."/>
            <person name="Sharon I."/>
            <person name="Castelle C.J."/>
            <person name="Probst A.J."/>
            <person name="Thomas B.C."/>
            <person name="Singh A."/>
            <person name="Wilkins M.J."/>
            <person name="Karaoz U."/>
            <person name="Brodie E.L."/>
            <person name="Williams K.H."/>
            <person name="Hubbard S.S."/>
            <person name="Banfield J.F."/>
        </authorList>
    </citation>
    <scope>NUCLEOTIDE SEQUENCE [LARGE SCALE GENOMIC DNA]</scope>
</reference>
<keyword evidence="3 10" id="KW-0444">Lipid biosynthesis</keyword>
<accession>A0A1F6G5C4</accession>
<dbReference type="HAMAP" id="MF_00019">
    <property type="entry name" value="PlsX"/>
    <property type="match status" value="1"/>
</dbReference>
<proteinExistence type="inferred from homology"/>
<comment type="subcellular location">
    <subcellularLocation>
        <location evidence="10">Cytoplasm</location>
    </subcellularLocation>
    <text evidence="10">Associated with the membrane possibly through PlsY.</text>
</comment>
<dbReference type="SUPFAM" id="SSF53659">
    <property type="entry name" value="Isocitrate/Isopropylmalate dehydrogenase-like"/>
    <property type="match status" value="1"/>
</dbReference>
<sequence>MAIALDAMGGDYYPQVPVAAALLAVKEGLEVILVGDQEQIKTELQGKRYNAAKLHIHHASEVVEMDEPIVTAMRQKRDSSMRVCYTLHRDKLAGGVVSAGSSGAMLAIGKFVLKMIEGVDRPAISALLPSLKEKLLLVDAGANMDCDPEHLMQFALMGEIYMRVIHSIDKPRVGLLNIGGEEGKGDELSKTAYYLIQDLPINFVGNIEGKEFFNGDVDVVVCDGFAGNVLLKSVQGAAKYMMSTIKEEVKKSPMAMLGAVLMKPAFNQVKARSDYQNFGGAPLLGLKGVGVVCHGSSNPEAIAFGVRFAQWADEARLTERMTEALASAQGELKKRAPR</sequence>
<evidence type="ECO:0000256" key="6">
    <source>
        <dbReference type="ARBA" id="ARBA00023209"/>
    </source>
</evidence>
<keyword evidence="2 10" id="KW-0963">Cytoplasm</keyword>
<comment type="subunit">
    <text evidence="9 10">Homodimer. Probably interacts with PlsY.</text>
</comment>
<dbReference type="EC" id="2.3.1.274" evidence="8 10"/>